<keyword evidence="5 15" id="KW-0808">Transferase</keyword>
<evidence type="ECO:0000256" key="8">
    <source>
        <dbReference type="ARBA" id="ARBA00022777"/>
    </source>
</evidence>
<dbReference type="EMBL" id="JBHUML010000003">
    <property type="protein sequence ID" value="MFD2706303.1"/>
    <property type="molecule type" value="Genomic_DNA"/>
</dbReference>
<organism evidence="15 16">
    <name type="scientific">Salibacterium lacus</name>
    <dbReference type="NCBI Taxonomy" id="1898109"/>
    <lineage>
        <taxon>Bacteria</taxon>
        <taxon>Bacillati</taxon>
        <taxon>Bacillota</taxon>
        <taxon>Bacilli</taxon>
        <taxon>Bacillales</taxon>
        <taxon>Bacillaceae</taxon>
    </lineage>
</organism>
<dbReference type="Proteomes" id="UP001597520">
    <property type="component" value="Unassembled WGS sequence"/>
</dbReference>
<dbReference type="InterPro" id="IPR005467">
    <property type="entry name" value="His_kinase_dom"/>
</dbReference>
<keyword evidence="12 13" id="KW-0472">Membrane</keyword>
<evidence type="ECO:0000256" key="1">
    <source>
        <dbReference type="ARBA" id="ARBA00000085"/>
    </source>
</evidence>
<proteinExistence type="predicted"/>
<dbReference type="InterPro" id="IPR036890">
    <property type="entry name" value="HATPase_C_sf"/>
</dbReference>
<dbReference type="InterPro" id="IPR003594">
    <property type="entry name" value="HATPase_dom"/>
</dbReference>
<dbReference type="SUPFAM" id="SSF55874">
    <property type="entry name" value="ATPase domain of HSP90 chaperone/DNA topoisomerase II/histidine kinase"/>
    <property type="match status" value="1"/>
</dbReference>
<evidence type="ECO:0000256" key="7">
    <source>
        <dbReference type="ARBA" id="ARBA00022741"/>
    </source>
</evidence>
<evidence type="ECO:0000259" key="14">
    <source>
        <dbReference type="PROSITE" id="PS50109"/>
    </source>
</evidence>
<dbReference type="EC" id="2.7.13.3" evidence="3"/>
<evidence type="ECO:0000256" key="5">
    <source>
        <dbReference type="ARBA" id="ARBA00022679"/>
    </source>
</evidence>
<dbReference type="Pfam" id="PF02518">
    <property type="entry name" value="HATPase_c"/>
    <property type="match status" value="1"/>
</dbReference>
<dbReference type="PROSITE" id="PS50109">
    <property type="entry name" value="HIS_KIN"/>
    <property type="match status" value="1"/>
</dbReference>
<name>A0ABW5T449_9BACI</name>
<evidence type="ECO:0000313" key="16">
    <source>
        <dbReference type="Proteomes" id="UP001597520"/>
    </source>
</evidence>
<keyword evidence="16" id="KW-1185">Reference proteome</keyword>
<dbReference type="InterPro" id="IPR050351">
    <property type="entry name" value="BphY/WalK/GraS-like"/>
</dbReference>
<protein>
    <recommendedName>
        <fullName evidence="3">histidine kinase</fullName>
        <ecNumber evidence="3">2.7.13.3</ecNumber>
    </recommendedName>
</protein>
<evidence type="ECO:0000256" key="13">
    <source>
        <dbReference type="SAM" id="Phobius"/>
    </source>
</evidence>
<evidence type="ECO:0000313" key="15">
    <source>
        <dbReference type="EMBL" id="MFD2706303.1"/>
    </source>
</evidence>
<keyword evidence="7" id="KW-0547">Nucleotide-binding</keyword>
<reference evidence="16" key="1">
    <citation type="journal article" date="2019" name="Int. J. Syst. Evol. Microbiol.">
        <title>The Global Catalogue of Microorganisms (GCM) 10K type strain sequencing project: providing services to taxonomists for standard genome sequencing and annotation.</title>
        <authorList>
            <consortium name="The Broad Institute Genomics Platform"/>
            <consortium name="The Broad Institute Genome Sequencing Center for Infectious Disease"/>
            <person name="Wu L."/>
            <person name="Ma J."/>
        </authorList>
    </citation>
    <scope>NUCLEOTIDE SEQUENCE [LARGE SCALE GENOMIC DNA]</scope>
    <source>
        <strain evidence="16">KCTC 33792</strain>
    </source>
</reference>
<evidence type="ECO:0000256" key="3">
    <source>
        <dbReference type="ARBA" id="ARBA00012438"/>
    </source>
</evidence>
<sequence>MIRTFLVERISWIGLLVLLQGLALLLTYLDPAIPMTAVLYYVFLSSFICSVFLIVRYQQETRFYHKLKNRDSDFDLTSVPEANRPFEAIVEEAMTEQIERLKQEGSENQMLLEQEKDEMLSWIHEVKTPMTAIHLIMDRMEDQKLKAQLTYEWLRIHLLLDQQLHQKRMPFIENDLYLEQTDLESLVFTEIKTLQSWCVQKGLGFDVDLNVTSVLSDAKWLAFMIRQLLTNSVKYSENAEIYIRSFEKDRQIIFEIEDEGQGIDEKDIPRIFNKGFTSTTQHQDHAATGMGLYLTKKIARSLHIHIDVQSIRNEGTTFTLSFPKKNEFEAIRGM</sequence>
<evidence type="ECO:0000256" key="6">
    <source>
        <dbReference type="ARBA" id="ARBA00022692"/>
    </source>
</evidence>
<dbReference type="Gene3D" id="3.30.565.10">
    <property type="entry name" value="Histidine kinase-like ATPase, C-terminal domain"/>
    <property type="match status" value="1"/>
</dbReference>
<dbReference type="InterPro" id="IPR004358">
    <property type="entry name" value="Sig_transdc_His_kin-like_C"/>
</dbReference>
<dbReference type="SMART" id="SM00387">
    <property type="entry name" value="HATPase_c"/>
    <property type="match status" value="1"/>
</dbReference>
<accession>A0ABW5T449</accession>
<evidence type="ECO:0000256" key="4">
    <source>
        <dbReference type="ARBA" id="ARBA00022475"/>
    </source>
</evidence>
<keyword evidence="9" id="KW-0067">ATP-binding</keyword>
<dbReference type="PANTHER" id="PTHR45453">
    <property type="entry name" value="PHOSPHATE REGULON SENSOR PROTEIN PHOR"/>
    <property type="match status" value="1"/>
</dbReference>
<comment type="subcellular location">
    <subcellularLocation>
        <location evidence="2">Cell membrane</location>
        <topology evidence="2">Multi-pass membrane protein</topology>
    </subcellularLocation>
</comment>
<keyword evidence="11" id="KW-0902">Two-component regulatory system</keyword>
<dbReference type="PRINTS" id="PR00344">
    <property type="entry name" value="BCTRLSENSOR"/>
</dbReference>
<keyword evidence="8 15" id="KW-0418">Kinase</keyword>
<dbReference type="PANTHER" id="PTHR45453:SF2">
    <property type="entry name" value="HISTIDINE KINASE"/>
    <property type="match status" value="1"/>
</dbReference>
<comment type="caution">
    <text evidence="15">The sequence shown here is derived from an EMBL/GenBank/DDBJ whole genome shotgun (WGS) entry which is preliminary data.</text>
</comment>
<evidence type="ECO:0000256" key="2">
    <source>
        <dbReference type="ARBA" id="ARBA00004651"/>
    </source>
</evidence>
<keyword evidence="6 13" id="KW-0812">Transmembrane</keyword>
<evidence type="ECO:0000256" key="12">
    <source>
        <dbReference type="ARBA" id="ARBA00023136"/>
    </source>
</evidence>
<comment type="catalytic activity">
    <reaction evidence="1">
        <text>ATP + protein L-histidine = ADP + protein N-phospho-L-histidine.</text>
        <dbReference type="EC" id="2.7.13.3"/>
    </reaction>
</comment>
<gene>
    <name evidence="15" type="ORF">ACFSUB_12580</name>
</gene>
<dbReference type="GO" id="GO:0004673">
    <property type="term" value="F:protein histidine kinase activity"/>
    <property type="evidence" value="ECO:0007669"/>
    <property type="project" value="UniProtKB-EC"/>
</dbReference>
<feature type="transmembrane region" description="Helical" evidence="13">
    <location>
        <begin position="12"/>
        <end position="29"/>
    </location>
</feature>
<feature type="transmembrane region" description="Helical" evidence="13">
    <location>
        <begin position="35"/>
        <end position="55"/>
    </location>
</feature>
<keyword evidence="4" id="KW-1003">Cell membrane</keyword>
<evidence type="ECO:0000256" key="9">
    <source>
        <dbReference type="ARBA" id="ARBA00022840"/>
    </source>
</evidence>
<feature type="domain" description="Histidine kinase" evidence="14">
    <location>
        <begin position="121"/>
        <end position="326"/>
    </location>
</feature>
<keyword evidence="10 13" id="KW-1133">Transmembrane helix</keyword>
<dbReference type="RefSeq" id="WP_380713601.1">
    <property type="nucleotide sequence ID" value="NZ_JBHUML010000003.1"/>
</dbReference>
<evidence type="ECO:0000256" key="11">
    <source>
        <dbReference type="ARBA" id="ARBA00023012"/>
    </source>
</evidence>
<evidence type="ECO:0000256" key="10">
    <source>
        <dbReference type="ARBA" id="ARBA00022989"/>
    </source>
</evidence>